<dbReference type="AlphaFoldDB" id="A0A4Y2FK81"/>
<proteinExistence type="predicted"/>
<protein>
    <submittedName>
        <fullName evidence="1">Uncharacterized protein</fullName>
    </submittedName>
</protein>
<evidence type="ECO:0000313" key="2">
    <source>
        <dbReference type="Proteomes" id="UP000499080"/>
    </source>
</evidence>
<dbReference type="EMBL" id="BGPR01000946">
    <property type="protein sequence ID" value="GBM40865.1"/>
    <property type="molecule type" value="Genomic_DNA"/>
</dbReference>
<name>A0A4Y2FK81_ARAVE</name>
<accession>A0A4Y2FK81</accession>
<reference evidence="1 2" key="1">
    <citation type="journal article" date="2019" name="Sci. Rep.">
        <title>Orb-weaving spider Araneus ventricosus genome elucidates the spidroin gene catalogue.</title>
        <authorList>
            <person name="Kono N."/>
            <person name="Nakamura H."/>
            <person name="Ohtoshi R."/>
            <person name="Moran D.A.P."/>
            <person name="Shinohara A."/>
            <person name="Yoshida Y."/>
            <person name="Fujiwara M."/>
            <person name="Mori M."/>
            <person name="Tomita M."/>
            <person name="Arakawa K."/>
        </authorList>
    </citation>
    <scope>NUCLEOTIDE SEQUENCE [LARGE SCALE GENOMIC DNA]</scope>
</reference>
<evidence type="ECO:0000313" key="1">
    <source>
        <dbReference type="EMBL" id="GBM40865.1"/>
    </source>
</evidence>
<comment type="caution">
    <text evidence="1">The sequence shown here is derived from an EMBL/GenBank/DDBJ whole genome shotgun (WGS) entry which is preliminary data.</text>
</comment>
<sequence>MYIVTKIARLVNGESSPTSRIIENDALFHEYSGKYEEKTTTETALVQISCTNRRQITNNDSKNTFSTARRLSAYQIALRTKLQRDSKLFKHTPKSFSLLSISEFLYLFRQDVT</sequence>
<keyword evidence="2" id="KW-1185">Reference proteome</keyword>
<organism evidence="1 2">
    <name type="scientific">Araneus ventricosus</name>
    <name type="common">Orbweaver spider</name>
    <name type="synonym">Epeira ventricosa</name>
    <dbReference type="NCBI Taxonomy" id="182803"/>
    <lineage>
        <taxon>Eukaryota</taxon>
        <taxon>Metazoa</taxon>
        <taxon>Ecdysozoa</taxon>
        <taxon>Arthropoda</taxon>
        <taxon>Chelicerata</taxon>
        <taxon>Arachnida</taxon>
        <taxon>Araneae</taxon>
        <taxon>Araneomorphae</taxon>
        <taxon>Entelegynae</taxon>
        <taxon>Araneoidea</taxon>
        <taxon>Araneidae</taxon>
        <taxon>Araneus</taxon>
    </lineage>
</organism>
<dbReference type="Proteomes" id="UP000499080">
    <property type="component" value="Unassembled WGS sequence"/>
</dbReference>
<gene>
    <name evidence="1" type="ORF">AVEN_14790_1</name>
</gene>